<dbReference type="CDD" id="cd02947">
    <property type="entry name" value="TRX_family"/>
    <property type="match status" value="1"/>
</dbReference>
<evidence type="ECO:0000256" key="5">
    <source>
        <dbReference type="ARBA" id="ARBA00023284"/>
    </source>
</evidence>
<dbReference type="InterPro" id="IPR036249">
    <property type="entry name" value="Thioredoxin-like_sf"/>
</dbReference>
<protein>
    <recommendedName>
        <fullName evidence="6">Thioredoxin</fullName>
    </recommendedName>
</protein>
<dbReference type="NCBIfam" id="TIGR01068">
    <property type="entry name" value="thioredoxin"/>
    <property type="match status" value="1"/>
</dbReference>
<dbReference type="SUPFAM" id="SSF52833">
    <property type="entry name" value="Thioredoxin-like"/>
    <property type="match status" value="1"/>
</dbReference>
<accession>A0A1P8U6P4</accession>
<keyword evidence="9" id="KW-1185">Reference proteome</keyword>
<keyword evidence="4" id="KW-1015">Disulfide bond</keyword>
<dbReference type="Pfam" id="PF00085">
    <property type="entry name" value="Thioredoxin"/>
    <property type="match status" value="1"/>
</dbReference>
<keyword evidence="5" id="KW-0676">Redox-active center</keyword>
<dbReference type="PANTHER" id="PTHR45663:SF40">
    <property type="entry name" value="THIOREDOXIN 2"/>
    <property type="match status" value="1"/>
</dbReference>
<comment type="similarity">
    <text evidence="1">Belongs to the thioredoxin family.</text>
</comment>
<evidence type="ECO:0000256" key="3">
    <source>
        <dbReference type="ARBA" id="ARBA00022982"/>
    </source>
</evidence>
<dbReference type="RefSeq" id="WP_076690055.1">
    <property type="nucleotide sequence ID" value="NZ_CP018762.1"/>
</dbReference>
<organism evidence="8 9">
    <name type="scientific">Microbacterium aurum</name>
    <dbReference type="NCBI Taxonomy" id="36805"/>
    <lineage>
        <taxon>Bacteria</taxon>
        <taxon>Bacillati</taxon>
        <taxon>Actinomycetota</taxon>
        <taxon>Actinomycetes</taxon>
        <taxon>Micrococcales</taxon>
        <taxon>Microbacteriaceae</taxon>
        <taxon>Microbacterium</taxon>
    </lineage>
</organism>
<feature type="domain" description="Thioredoxin" evidence="7">
    <location>
        <begin position="1"/>
        <end position="105"/>
    </location>
</feature>
<dbReference type="Gene3D" id="3.40.30.10">
    <property type="entry name" value="Glutaredoxin"/>
    <property type="match status" value="1"/>
</dbReference>
<dbReference type="Proteomes" id="UP000187185">
    <property type="component" value="Chromosome"/>
</dbReference>
<dbReference type="AlphaFoldDB" id="A0A1P8U6P4"/>
<sequence length="126" mass="13853">MTTREIAIRGFHDVIDQNDIVFLDFWAAWCGPCRMFAPVFEKAAGQHPDIVFGKVDTEAQRELAAAFHISSIPTLMVFREGVLVFSQPGALGAPQLDRVIAGVRGLDMDAVRAQVAAQKAEREAVR</sequence>
<dbReference type="OrthoDB" id="9790390at2"/>
<dbReference type="InterPro" id="IPR013766">
    <property type="entry name" value="Thioredoxin_domain"/>
</dbReference>
<reference evidence="8 9" key="1">
    <citation type="submission" date="2016-12" db="EMBL/GenBank/DDBJ databases">
        <title>Complete genome sequence of Microbacterium aurum KACC 15219.</title>
        <authorList>
            <person name="Jung Y."/>
            <person name="Shin J.-H."/>
            <person name="Lee Y.-J."/>
            <person name="Yi H."/>
            <person name="Bahn Y.-S."/>
            <person name="Kim J.F."/>
            <person name="Lee D.-W."/>
        </authorList>
    </citation>
    <scope>NUCLEOTIDE SEQUENCE [LARGE SCALE GENOMIC DNA]</scope>
    <source>
        <strain evidence="8 9">KACC 15219</strain>
    </source>
</reference>
<dbReference type="GO" id="GO:0005829">
    <property type="term" value="C:cytosol"/>
    <property type="evidence" value="ECO:0007669"/>
    <property type="project" value="TreeGrafter"/>
</dbReference>
<evidence type="ECO:0000259" key="7">
    <source>
        <dbReference type="PROSITE" id="PS51352"/>
    </source>
</evidence>
<dbReference type="InterPro" id="IPR005746">
    <property type="entry name" value="Thioredoxin"/>
</dbReference>
<dbReference type="PROSITE" id="PS00194">
    <property type="entry name" value="THIOREDOXIN_1"/>
    <property type="match status" value="1"/>
</dbReference>
<dbReference type="PROSITE" id="PS51352">
    <property type="entry name" value="THIOREDOXIN_2"/>
    <property type="match status" value="1"/>
</dbReference>
<keyword evidence="2" id="KW-0813">Transport</keyword>
<proteinExistence type="inferred from homology"/>
<evidence type="ECO:0000313" key="9">
    <source>
        <dbReference type="Proteomes" id="UP000187185"/>
    </source>
</evidence>
<dbReference type="PANTHER" id="PTHR45663">
    <property type="entry name" value="GEO12009P1"/>
    <property type="match status" value="1"/>
</dbReference>
<evidence type="ECO:0000256" key="4">
    <source>
        <dbReference type="ARBA" id="ARBA00023157"/>
    </source>
</evidence>
<evidence type="ECO:0000256" key="2">
    <source>
        <dbReference type="ARBA" id="ARBA00022448"/>
    </source>
</evidence>
<dbReference type="InterPro" id="IPR017937">
    <property type="entry name" value="Thioredoxin_CS"/>
</dbReference>
<evidence type="ECO:0000313" key="8">
    <source>
        <dbReference type="EMBL" id="APZ33769.1"/>
    </source>
</evidence>
<dbReference type="KEGG" id="maur:BOH66_05475"/>
<gene>
    <name evidence="8" type="ORF">BOH66_05475</name>
</gene>
<evidence type="ECO:0000256" key="6">
    <source>
        <dbReference type="NCBIfam" id="TIGR01068"/>
    </source>
</evidence>
<dbReference type="EMBL" id="CP018762">
    <property type="protein sequence ID" value="APZ33769.1"/>
    <property type="molecule type" value="Genomic_DNA"/>
</dbReference>
<evidence type="ECO:0000256" key="1">
    <source>
        <dbReference type="ARBA" id="ARBA00008987"/>
    </source>
</evidence>
<dbReference type="PRINTS" id="PR00421">
    <property type="entry name" value="THIOREDOXIN"/>
</dbReference>
<dbReference type="GO" id="GO:0015035">
    <property type="term" value="F:protein-disulfide reductase activity"/>
    <property type="evidence" value="ECO:0007669"/>
    <property type="project" value="UniProtKB-UniRule"/>
</dbReference>
<name>A0A1P8U6P4_9MICO</name>
<keyword evidence="3" id="KW-0249">Electron transport</keyword>
<dbReference type="STRING" id="36805.BOH66_05475"/>